<evidence type="ECO:0000313" key="1">
    <source>
        <dbReference type="EMBL" id="PKR87802.1"/>
    </source>
</evidence>
<dbReference type="OrthoDB" id="9772295at2"/>
<reference evidence="1 2" key="1">
    <citation type="submission" date="2017-12" db="EMBL/GenBank/DDBJ databases">
        <title>Anaerobic carbon monoxide metabolism by Pleomorphomonas carboxyditropha sp. nov., a new mesophilic hydrogenogenic carboxidotroph.</title>
        <authorList>
            <person name="Esquivel-Elizondo S."/>
            <person name="Krajmalnik-Brown R."/>
        </authorList>
    </citation>
    <scope>NUCLEOTIDE SEQUENCE [LARGE SCALE GENOMIC DNA]</scope>
    <source>
        <strain evidence="1 2">R5-392</strain>
    </source>
</reference>
<gene>
    <name evidence="1" type="ORF">CXZ10_18965</name>
</gene>
<dbReference type="RefSeq" id="WP_101290925.1">
    <property type="nucleotide sequence ID" value="NZ_FOUQ01000006.1"/>
</dbReference>
<organism evidence="1 2">
    <name type="scientific">Pleomorphomonas diazotrophica</name>
    <dbReference type="NCBI Taxonomy" id="1166257"/>
    <lineage>
        <taxon>Bacteria</taxon>
        <taxon>Pseudomonadati</taxon>
        <taxon>Pseudomonadota</taxon>
        <taxon>Alphaproteobacteria</taxon>
        <taxon>Hyphomicrobiales</taxon>
        <taxon>Pleomorphomonadaceae</taxon>
        <taxon>Pleomorphomonas</taxon>
    </lineage>
</organism>
<dbReference type="AlphaFoldDB" id="A0A1I4TZY2"/>
<comment type="caution">
    <text evidence="1">The sequence shown here is derived from an EMBL/GenBank/DDBJ whole genome shotgun (WGS) entry which is preliminary data.</text>
</comment>
<dbReference type="Pfam" id="PF08811">
    <property type="entry name" value="DUF1800"/>
    <property type="match status" value="1"/>
</dbReference>
<name>A0A1I4TZY2_9HYPH</name>
<sequence>MSNPSDGARAHVALNRFGLGARLGERNPKDPSGWLTAQIKDYEPAPAAMDELPPSATIVTTYRENGAKLRALSPVKRLKVRQAQHRRGRELYGREVEARTTVALTSQTPFAERLVHFWANHFAISADMPLVTALAGSFEREAIRPHVMGRFEDMLLAVETHPAMLLYLDQVRSIGPNSDRAKRAARRGESKRLGINENLAREILELHTLGVRTGYSQADVTELALAISGWSIMGPDETVEPGGGAFRFKPLFHEPGPRAVLGKIYSQEGMDQAEAVLRDIAHSEATATHIATKLARHFVSDEPPPSLLDRLQLAFLKSEGHLPTLYQALIDAPEAWDASPRKFKTPWEWTVSALRAIGADPSTAKVAQRAKQLGQPVWRPQSPAGYDDLAASWAAPDALIRRVEVAQQLARKADPTLDARDLSKALIGPSLSRTTATEIARAESPATAIALLLVSPEFQRR</sequence>
<proteinExistence type="predicted"/>
<dbReference type="Proteomes" id="UP000233491">
    <property type="component" value="Unassembled WGS sequence"/>
</dbReference>
<dbReference type="EMBL" id="PJNW01000016">
    <property type="protein sequence ID" value="PKR87802.1"/>
    <property type="molecule type" value="Genomic_DNA"/>
</dbReference>
<dbReference type="InterPro" id="IPR014917">
    <property type="entry name" value="DUF1800"/>
</dbReference>
<keyword evidence="2" id="KW-1185">Reference proteome</keyword>
<evidence type="ECO:0000313" key="2">
    <source>
        <dbReference type="Proteomes" id="UP000233491"/>
    </source>
</evidence>
<protein>
    <submittedName>
        <fullName evidence="1">DUF1800 domain-containing protein</fullName>
    </submittedName>
</protein>
<accession>A0A1I4TZY2</accession>